<keyword evidence="3" id="KW-1185">Reference proteome</keyword>
<sequence length="113" mass="13009">MATGLPRWKLSEQTEHKIRMVALLMTASIITFEKFYGDSSTQYPAMYLAIFIWPAVYFTNKVQRKYFTYVMEYAQAIRLASVMMSLAFLGVWGVTTFNRITLGAISNAHIYSQ</sequence>
<accession>Q12Q09</accession>
<dbReference type="RefSeq" id="WP_011495627.1">
    <property type="nucleotide sequence ID" value="NC_007954.1"/>
</dbReference>
<evidence type="ECO:0000313" key="3">
    <source>
        <dbReference type="Proteomes" id="UP000001982"/>
    </source>
</evidence>
<reference evidence="2 3" key="1">
    <citation type="submission" date="2006-03" db="EMBL/GenBank/DDBJ databases">
        <title>Complete sequence of Shewanella denitrificans OS217.</title>
        <authorList>
            <consortium name="US DOE Joint Genome Institute"/>
            <person name="Copeland A."/>
            <person name="Lucas S."/>
            <person name="Lapidus A."/>
            <person name="Barry K."/>
            <person name="Detter J.C."/>
            <person name="Glavina del Rio T."/>
            <person name="Hammon N."/>
            <person name="Israni S."/>
            <person name="Dalin E."/>
            <person name="Tice H."/>
            <person name="Pitluck S."/>
            <person name="Brettin T."/>
            <person name="Bruce D."/>
            <person name="Han C."/>
            <person name="Tapia R."/>
            <person name="Gilna P."/>
            <person name="Kiss H."/>
            <person name="Schmutz J."/>
            <person name="Larimer F."/>
            <person name="Land M."/>
            <person name="Hauser L."/>
            <person name="Kyrpides N."/>
            <person name="Lykidis A."/>
            <person name="Richardson P."/>
        </authorList>
    </citation>
    <scope>NUCLEOTIDE SEQUENCE [LARGE SCALE GENOMIC DNA]</scope>
    <source>
        <strain evidence="3">OS217 / ATCC BAA-1090 / DSM 15013</strain>
    </source>
</reference>
<dbReference type="Proteomes" id="UP000001982">
    <property type="component" value="Chromosome"/>
</dbReference>
<feature type="transmembrane region" description="Helical" evidence="1">
    <location>
        <begin position="79"/>
        <end position="97"/>
    </location>
</feature>
<feature type="transmembrane region" description="Helical" evidence="1">
    <location>
        <begin position="43"/>
        <end position="59"/>
    </location>
</feature>
<dbReference type="eggNOG" id="ENOG5031E4V">
    <property type="taxonomic scope" value="Bacteria"/>
</dbReference>
<keyword evidence="1" id="KW-0472">Membrane</keyword>
<keyword evidence="1" id="KW-1133">Transmembrane helix</keyword>
<organism evidence="2 3">
    <name type="scientific">Shewanella denitrificans (strain OS217 / ATCC BAA-1090 / DSM 15013)</name>
    <dbReference type="NCBI Taxonomy" id="318161"/>
    <lineage>
        <taxon>Bacteria</taxon>
        <taxon>Pseudomonadati</taxon>
        <taxon>Pseudomonadota</taxon>
        <taxon>Gammaproteobacteria</taxon>
        <taxon>Alteromonadales</taxon>
        <taxon>Shewanellaceae</taxon>
        <taxon>Shewanella</taxon>
    </lineage>
</organism>
<dbReference type="HOGENOM" id="CLU_2156632_0_0_6"/>
<dbReference type="KEGG" id="sdn:Sden_1181"/>
<protein>
    <submittedName>
        <fullName evidence="2">Uncharacterized protein</fullName>
    </submittedName>
</protein>
<evidence type="ECO:0000313" key="2">
    <source>
        <dbReference type="EMBL" id="ABE54467.1"/>
    </source>
</evidence>
<dbReference type="AlphaFoldDB" id="Q12Q09"/>
<proteinExistence type="predicted"/>
<keyword evidence="1" id="KW-0812">Transmembrane</keyword>
<dbReference type="OrthoDB" id="6265446at2"/>
<name>Q12Q09_SHEDO</name>
<evidence type="ECO:0000256" key="1">
    <source>
        <dbReference type="SAM" id="Phobius"/>
    </source>
</evidence>
<gene>
    <name evidence="2" type="ordered locus">Sden_1181</name>
</gene>
<dbReference type="EMBL" id="CP000302">
    <property type="protein sequence ID" value="ABE54467.1"/>
    <property type="molecule type" value="Genomic_DNA"/>
</dbReference>